<organism evidence="2">
    <name type="scientific">bioreactor metagenome</name>
    <dbReference type="NCBI Taxonomy" id="1076179"/>
    <lineage>
        <taxon>unclassified sequences</taxon>
        <taxon>metagenomes</taxon>
        <taxon>ecological metagenomes</taxon>
    </lineage>
</organism>
<dbReference type="Pfam" id="PF02541">
    <property type="entry name" value="Ppx-GppA"/>
    <property type="match status" value="1"/>
</dbReference>
<comment type="caution">
    <text evidence="2">The sequence shown here is derived from an EMBL/GenBank/DDBJ whole genome shotgun (WGS) entry which is preliminary data.</text>
</comment>
<feature type="domain" description="Ppx/GppA phosphatase N-terminal" evidence="1">
    <location>
        <begin position="2"/>
        <end position="149"/>
    </location>
</feature>
<keyword evidence="2" id="KW-0378">Hydrolase</keyword>
<dbReference type="InterPro" id="IPR003695">
    <property type="entry name" value="Ppx_GppA_N"/>
</dbReference>
<sequence length="156" mass="17233">MKSLDIGSVRSTEAFIENDPPEAEELNQLNQNAAEALEKALADYESYKPYKLIGIGGTATTVSTIKQKLKIYDSEQVHQSIVTKAELESIIQNLSSKTIDERRQIVGLEAKRADIIIAGTSILDNILKVTGKDSFVVCDYDNLEGAAYSRFFADEK</sequence>
<accession>A0A645I581</accession>
<evidence type="ECO:0000259" key="1">
    <source>
        <dbReference type="Pfam" id="PF02541"/>
    </source>
</evidence>
<evidence type="ECO:0000313" key="2">
    <source>
        <dbReference type="EMBL" id="MPN46270.1"/>
    </source>
</evidence>
<dbReference type="InterPro" id="IPR043129">
    <property type="entry name" value="ATPase_NBD"/>
</dbReference>
<dbReference type="SUPFAM" id="SSF53067">
    <property type="entry name" value="Actin-like ATPase domain"/>
    <property type="match status" value="1"/>
</dbReference>
<gene>
    <name evidence="2" type="primary">ppx2_10</name>
    <name evidence="2" type="ORF">SDC9_193855</name>
</gene>
<proteinExistence type="predicted"/>
<dbReference type="InterPro" id="IPR050273">
    <property type="entry name" value="GppA/Ppx_hydrolase"/>
</dbReference>
<dbReference type="PANTHER" id="PTHR30005:SF13">
    <property type="entry name" value="EXOPOLYPHOSPHATASE 2"/>
    <property type="match status" value="1"/>
</dbReference>
<dbReference type="AlphaFoldDB" id="A0A645I581"/>
<protein>
    <submittedName>
        <fullName evidence="2">Exopolyphosphatase 2</fullName>
        <ecNumber evidence="2">3.6.1.11</ecNumber>
    </submittedName>
</protein>
<dbReference type="PANTHER" id="PTHR30005">
    <property type="entry name" value="EXOPOLYPHOSPHATASE"/>
    <property type="match status" value="1"/>
</dbReference>
<name>A0A645I581_9ZZZZ</name>
<dbReference type="EC" id="3.6.1.11" evidence="2"/>
<dbReference type="Gene3D" id="3.30.420.150">
    <property type="entry name" value="Exopolyphosphatase. Domain 2"/>
    <property type="match status" value="1"/>
</dbReference>
<reference evidence="2" key="1">
    <citation type="submission" date="2019-08" db="EMBL/GenBank/DDBJ databases">
        <authorList>
            <person name="Kucharzyk K."/>
            <person name="Murdoch R.W."/>
            <person name="Higgins S."/>
            <person name="Loffler F."/>
        </authorList>
    </citation>
    <scope>NUCLEOTIDE SEQUENCE</scope>
</reference>
<dbReference type="GO" id="GO:0004309">
    <property type="term" value="F:exopolyphosphatase activity"/>
    <property type="evidence" value="ECO:0007669"/>
    <property type="project" value="UniProtKB-EC"/>
</dbReference>
<dbReference type="EMBL" id="VSSQ01106799">
    <property type="protein sequence ID" value="MPN46270.1"/>
    <property type="molecule type" value="Genomic_DNA"/>
</dbReference>